<evidence type="ECO:0000313" key="3">
    <source>
        <dbReference type="EMBL" id="KAK8860382.1"/>
    </source>
</evidence>
<feature type="compositionally biased region" description="Polar residues" evidence="1">
    <location>
        <begin position="1213"/>
        <end position="1231"/>
    </location>
</feature>
<keyword evidence="2" id="KW-1133">Transmembrane helix</keyword>
<keyword evidence="2" id="KW-0472">Membrane</keyword>
<feature type="compositionally biased region" description="Low complexity" evidence="1">
    <location>
        <begin position="957"/>
        <end position="968"/>
    </location>
</feature>
<evidence type="ECO:0000313" key="4">
    <source>
        <dbReference type="Proteomes" id="UP001470230"/>
    </source>
</evidence>
<keyword evidence="4" id="KW-1185">Reference proteome</keyword>
<dbReference type="SUPFAM" id="SSF109604">
    <property type="entry name" value="HD-domain/PDEase-like"/>
    <property type="match status" value="1"/>
</dbReference>
<keyword evidence="2" id="KW-0812">Transmembrane</keyword>
<feature type="region of interest" description="Disordered" evidence="1">
    <location>
        <begin position="947"/>
        <end position="981"/>
    </location>
</feature>
<sequence>MSDDSELSIAGTKTPIVNEENDNDSLVYRNQFFIISATSVSMIFILLFFALVAPWWISRDESVKTIQYLVSERISTSSKAFANATEYLMKKYEIACTQLKGLSYDPNVTSCSPSGIQNFIRYAQTMKSALTPNPYRFYLIHNQTAGCQLELAQQNSISFKLYMILPYNQTHDQIKIFDEKTDFSPDRFEPDNNEYGILLKYISIKDSYMRLPNDQILYDEPYWTSGISTFGNLKDNRTLTFIYPQINFTHVHSTTISGIELLNIEILDILDDLHSSSQVNWIILDHKNQILIDKELGAIYPNHIISQTPQYPNIENSPNIKWKEASNFFHLLNKEEPLLINLNDTQYYLIERSITTYKGHLIFDIYMMICYDDLLYDVFKRVNYLFLVVIILSTISIFLHWYFERRIIKRRDKKLSIPYKVTDQGGNNNIEPSEMDNNEGNKYSENDNRYSDSDKYFKLPYFNNGKIGNVILSLRELELTSPEEIMMNKIIDSSINNFSKTQNRIFSIYYTSENSEKCDLCKHLKGESYHQIISEEVSNTQQPQQNFLIYQQKNQKFRPIHNRKGDSSNFCPYQFINLKSDSNINQDLLDEYYQDELLEISNRYANNNTNHLEMVDQANTKFNNNTQEEIPFKTWDILTFNHFIPGFSSISTYEHDNFISQYDSHDNDSCTNDNHSAKNDQDKDRHNFSDSENLNKNNDNYEDDDIFSINDEKDKIRKKIVFIVLEFIQDKKLIFEDIDPDQIVEFLLYFSRNFMINSYKTFESVKTIEYLFSSDFYQWMNNKLDLLALILSVFIRDIGYLTDEDIIVYLNKERFKTEIENSTEEYEDKENSSMSNEKQTENNNDNNNNNFNNHINQNNNINLITTNDIPNIQKFDNERNNKIDSYADNSNYHMIGDSDNNANTDHIIENERDKANNKKETQSENDSMNQSISNILKMPIFDINSYSDNNTERRYDNNNNNNNNNCDNDNNDDFSDSSYKNRTNNFRYRTENSIFRKKDVFTLNDTYSRKKRLMETFKYIISKFIYLSYRNFNHVYLIQRISRLLESCDISNHFEILCEFENRAASPNFSVLNNSEDVDIFMKMIFVFSDYSRFWCEKEDFELVFDEYNQQFFTEEELSNKNIVWGFQEEILTKIVKPFCDLLTVFCPLYELSEKLIDVSNLIQLKIMGKSIDGSHIANFIPSLADIDDNDSGSAENYFHDDFNESRNDTRNKNQNRFTSYRKISNSSESNEYTDEDINIENGNGEDVDGD</sequence>
<feature type="compositionally biased region" description="Basic and acidic residues" evidence="1">
    <location>
        <begin position="675"/>
        <end position="689"/>
    </location>
</feature>
<gene>
    <name evidence="3" type="ORF">M9Y10_012046</name>
</gene>
<evidence type="ECO:0000256" key="2">
    <source>
        <dbReference type="SAM" id="Phobius"/>
    </source>
</evidence>
<feature type="compositionally biased region" description="Acidic residues" evidence="1">
    <location>
        <begin position="1232"/>
        <end position="1251"/>
    </location>
</feature>
<dbReference type="EMBL" id="JAPFFF010000018">
    <property type="protein sequence ID" value="KAK8860382.1"/>
    <property type="molecule type" value="Genomic_DNA"/>
</dbReference>
<accession>A0ABR2ID61</accession>
<feature type="region of interest" description="Disordered" evidence="1">
    <location>
        <begin position="821"/>
        <end position="858"/>
    </location>
</feature>
<evidence type="ECO:0000256" key="1">
    <source>
        <dbReference type="SAM" id="MobiDB-lite"/>
    </source>
</evidence>
<comment type="caution">
    <text evidence="3">The sequence shown here is derived from an EMBL/GenBank/DDBJ whole genome shotgun (WGS) entry which is preliminary data.</text>
</comment>
<feature type="region of interest" description="Disordered" evidence="1">
    <location>
        <begin position="669"/>
        <end position="699"/>
    </location>
</feature>
<dbReference type="Proteomes" id="UP001470230">
    <property type="component" value="Unassembled WGS sequence"/>
</dbReference>
<reference evidence="3 4" key="1">
    <citation type="submission" date="2024-04" db="EMBL/GenBank/DDBJ databases">
        <title>Tritrichomonas musculus Genome.</title>
        <authorList>
            <person name="Alves-Ferreira E."/>
            <person name="Grigg M."/>
            <person name="Lorenzi H."/>
            <person name="Galac M."/>
        </authorList>
    </citation>
    <scope>NUCLEOTIDE SEQUENCE [LARGE SCALE GENOMIC DNA]</scope>
    <source>
        <strain evidence="3 4">EAF2021</strain>
    </source>
</reference>
<feature type="region of interest" description="Disordered" evidence="1">
    <location>
        <begin position="426"/>
        <end position="445"/>
    </location>
</feature>
<feature type="compositionally biased region" description="Low complexity" evidence="1">
    <location>
        <begin position="842"/>
        <end position="858"/>
    </location>
</feature>
<feature type="transmembrane region" description="Helical" evidence="2">
    <location>
        <begin position="32"/>
        <end position="57"/>
    </location>
</feature>
<name>A0ABR2ID61_9EUKA</name>
<feature type="region of interest" description="Disordered" evidence="1">
    <location>
        <begin position="1198"/>
        <end position="1251"/>
    </location>
</feature>
<protein>
    <submittedName>
        <fullName evidence="3">Uncharacterized protein</fullName>
    </submittedName>
</protein>
<feature type="compositionally biased region" description="Basic and acidic residues" evidence="1">
    <location>
        <begin position="1198"/>
        <end position="1212"/>
    </location>
</feature>
<feature type="transmembrane region" description="Helical" evidence="2">
    <location>
        <begin position="384"/>
        <end position="403"/>
    </location>
</feature>
<organism evidence="3 4">
    <name type="scientific">Tritrichomonas musculus</name>
    <dbReference type="NCBI Taxonomy" id="1915356"/>
    <lineage>
        <taxon>Eukaryota</taxon>
        <taxon>Metamonada</taxon>
        <taxon>Parabasalia</taxon>
        <taxon>Tritrichomonadida</taxon>
        <taxon>Tritrichomonadidae</taxon>
        <taxon>Tritrichomonas</taxon>
    </lineage>
</organism>
<proteinExistence type="predicted"/>